<dbReference type="GO" id="GO:0004673">
    <property type="term" value="F:protein histidine kinase activity"/>
    <property type="evidence" value="ECO:0007669"/>
    <property type="project" value="UniProtKB-EC"/>
</dbReference>
<reference evidence="5 6" key="1">
    <citation type="submission" date="2016-06" db="EMBL/GenBank/DDBJ databases">
        <title>The sequenced genome of the ice-adhering bacterium Marinomonas primoryensis, from Antarctica.</title>
        <authorList>
            <person name="Graham L."/>
            <person name="Vance T.D.R."/>
            <person name="Davies P.L."/>
        </authorList>
    </citation>
    <scope>NUCLEOTIDE SEQUENCE [LARGE SCALE GENOMIC DNA]</scope>
    <source>
        <strain evidence="5 6">AceL</strain>
    </source>
</reference>
<evidence type="ECO:0000313" key="5">
    <source>
        <dbReference type="EMBL" id="AWX98661.1"/>
    </source>
</evidence>
<accession>A0A2Z4PMF2</accession>
<evidence type="ECO:0000313" key="6">
    <source>
        <dbReference type="Proteomes" id="UP000249898"/>
    </source>
</evidence>
<dbReference type="InterPro" id="IPR005467">
    <property type="entry name" value="His_kinase_dom"/>
</dbReference>
<comment type="catalytic activity">
    <reaction evidence="1">
        <text>ATP + protein L-histidine = ADP + protein N-phospho-L-histidine.</text>
        <dbReference type="EC" id="2.7.13.3"/>
    </reaction>
</comment>
<dbReference type="EMBL" id="CP016181">
    <property type="protein sequence ID" value="AWX98661.1"/>
    <property type="molecule type" value="Genomic_DNA"/>
</dbReference>
<dbReference type="Proteomes" id="UP000249898">
    <property type="component" value="Chromosome"/>
</dbReference>
<evidence type="ECO:0000256" key="3">
    <source>
        <dbReference type="ARBA" id="ARBA00022553"/>
    </source>
</evidence>
<dbReference type="AlphaFoldDB" id="A0A2Z4PMF2"/>
<keyword evidence="3" id="KW-0597">Phosphoprotein</keyword>
<proteinExistence type="predicted"/>
<protein>
    <recommendedName>
        <fullName evidence="2">histidine kinase</fullName>
        <ecNumber evidence="2">2.7.13.3</ecNumber>
    </recommendedName>
</protein>
<dbReference type="EC" id="2.7.13.3" evidence="2"/>
<dbReference type="Gene3D" id="3.30.565.10">
    <property type="entry name" value="Histidine kinase-like ATPase, C-terminal domain"/>
    <property type="match status" value="1"/>
</dbReference>
<evidence type="ECO:0000256" key="2">
    <source>
        <dbReference type="ARBA" id="ARBA00012438"/>
    </source>
</evidence>
<dbReference type="PROSITE" id="PS50109">
    <property type="entry name" value="HIS_KIN"/>
    <property type="match status" value="1"/>
</dbReference>
<feature type="domain" description="Histidine kinase" evidence="4">
    <location>
        <begin position="1"/>
        <end position="104"/>
    </location>
</feature>
<organism evidence="5 6">
    <name type="scientific">Marinomonas primoryensis</name>
    <dbReference type="NCBI Taxonomy" id="178399"/>
    <lineage>
        <taxon>Bacteria</taxon>
        <taxon>Pseudomonadati</taxon>
        <taxon>Pseudomonadota</taxon>
        <taxon>Gammaproteobacteria</taxon>
        <taxon>Oceanospirillales</taxon>
        <taxon>Oceanospirillaceae</taxon>
        <taxon>Marinomonas</taxon>
    </lineage>
</organism>
<dbReference type="Pfam" id="PF02518">
    <property type="entry name" value="HATPase_c"/>
    <property type="match status" value="1"/>
</dbReference>
<dbReference type="SUPFAM" id="SSF55874">
    <property type="entry name" value="ATPase domain of HSP90 chaperone/DNA topoisomerase II/histidine kinase"/>
    <property type="match status" value="1"/>
</dbReference>
<dbReference type="SMART" id="SM00387">
    <property type="entry name" value="HATPase_c"/>
    <property type="match status" value="1"/>
</dbReference>
<dbReference type="CDD" id="cd16922">
    <property type="entry name" value="HATPase_EvgS-ArcB-TorS-like"/>
    <property type="match status" value="1"/>
</dbReference>
<dbReference type="PRINTS" id="PR00344">
    <property type="entry name" value="BCTRLSENSOR"/>
</dbReference>
<dbReference type="PANTHER" id="PTHR45339:SF3">
    <property type="entry name" value="HISTIDINE KINASE"/>
    <property type="match status" value="1"/>
</dbReference>
<gene>
    <name evidence="5" type="ORF">A8139_00645</name>
</gene>
<dbReference type="InterPro" id="IPR004358">
    <property type="entry name" value="Sig_transdc_His_kin-like_C"/>
</dbReference>
<dbReference type="InterPro" id="IPR036890">
    <property type="entry name" value="HATPase_C_sf"/>
</dbReference>
<evidence type="ECO:0000259" key="4">
    <source>
        <dbReference type="PROSITE" id="PS50109"/>
    </source>
</evidence>
<dbReference type="PANTHER" id="PTHR45339">
    <property type="entry name" value="HYBRID SIGNAL TRANSDUCTION HISTIDINE KINASE J"/>
    <property type="match status" value="1"/>
</dbReference>
<evidence type="ECO:0000256" key="1">
    <source>
        <dbReference type="ARBA" id="ARBA00000085"/>
    </source>
</evidence>
<dbReference type="InterPro" id="IPR003594">
    <property type="entry name" value="HATPase_dom"/>
</dbReference>
<name>A0A2Z4PMF2_9GAMM</name>
<sequence length="141" mass="15240">MGNAMKFTQDGEVALRIIVESLADDTITLRVSIVDTGIGISKESQKHLFHRFQQADGSTTRKFGGTGLGLAISKEIVDVMDGDIGLTSAEGEGATFWFNVPLAFEPGVVPPKKISHDVNVTLVYRNKTGRECIAGFIWGDL</sequence>